<dbReference type="AlphaFoldDB" id="A0AAN6G5N7"/>
<sequence>MSNSFAGLRSSTFLLAQAAKQQQRSVENAVRASLGTVQSLQLRLDDQLQKSSSKLLADVSNLECRIQQEFSSIKSSLQDQIREGLRALQEQLDEPTASERITETQRISEAMDAVKISTDKLLEDCQSNEEEYMSTLAQVVVFNSWTSAWPEALRTVQGVQRSVSVAAPPPQYAPSSRSEALNRQNGTGSTETPGLPLPPD</sequence>
<dbReference type="EMBL" id="JAPDMQ010000919">
    <property type="protein sequence ID" value="KAK0519733.1"/>
    <property type="molecule type" value="Genomic_DNA"/>
</dbReference>
<reference evidence="2" key="1">
    <citation type="journal article" date="2023" name="PhytoFront">
        <title>Draft Genome Resources of Seven Strains of Tilletia horrida, Causal Agent of Kernel Smut of Rice.</title>
        <authorList>
            <person name="Khanal S."/>
            <person name="Antony Babu S."/>
            <person name="Zhou X.G."/>
        </authorList>
    </citation>
    <scope>NUCLEOTIDE SEQUENCE</scope>
    <source>
        <strain evidence="2">TX3</strain>
    </source>
</reference>
<feature type="region of interest" description="Disordered" evidence="1">
    <location>
        <begin position="163"/>
        <end position="200"/>
    </location>
</feature>
<keyword evidence="3" id="KW-1185">Reference proteome</keyword>
<proteinExistence type="predicted"/>
<protein>
    <submittedName>
        <fullName evidence="2">Uncharacterized protein</fullName>
    </submittedName>
</protein>
<dbReference type="Proteomes" id="UP001176521">
    <property type="component" value="Unassembled WGS sequence"/>
</dbReference>
<evidence type="ECO:0000256" key="1">
    <source>
        <dbReference type="SAM" id="MobiDB-lite"/>
    </source>
</evidence>
<gene>
    <name evidence="2" type="ORF">OC842_007344</name>
</gene>
<evidence type="ECO:0000313" key="2">
    <source>
        <dbReference type="EMBL" id="KAK0519733.1"/>
    </source>
</evidence>
<evidence type="ECO:0000313" key="3">
    <source>
        <dbReference type="Proteomes" id="UP001176521"/>
    </source>
</evidence>
<organism evidence="2 3">
    <name type="scientific">Tilletia horrida</name>
    <dbReference type="NCBI Taxonomy" id="155126"/>
    <lineage>
        <taxon>Eukaryota</taxon>
        <taxon>Fungi</taxon>
        <taxon>Dikarya</taxon>
        <taxon>Basidiomycota</taxon>
        <taxon>Ustilaginomycotina</taxon>
        <taxon>Exobasidiomycetes</taxon>
        <taxon>Tilletiales</taxon>
        <taxon>Tilletiaceae</taxon>
        <taxon>Tilletia</taxon>
    </lineage>
</organism>
<accession>A0AAN6G5N7</accession>
<feature type="compositionally biased region" description="Polar residues" evidence="1">
    <location>
        <begin position="173"/>
        <end position="192"/>
    </location>
</feature>
<name>A0AAN6G5N7_9BASI</name>
<comment type="caution">
    <text evidence="2">The sequence shown here is derived from an EMBL/GenBank/DDBJ whole genome shotgun (WGS) entry which is preliminary data.</text>
</comment>